<dbReference type="Proteomes" id="UP000215215">
    <property type="component" value="Unassembled WGS sequence"/>
</dbReference>
<name>A0A235BYP9_UNCW3</name>
<organism evidence="1 2">
    <name type="scientific">candidate division WOR-3 bacterium JGI_Cruoil_03_44_89</name>
    <dbReference type="NCBI Taxonomy" id="1973748"/>
    <lineage>
        <taxon>Bacteria</taxon>
        <taxon>Bacteria division WOR-3</taxon>
    </lineage>
</organism>
<comment type="caution">
    <text evidence="1">The sequence shown here is derived from an EMBL/GenBank/DDBJ whole genome shotgun (WGS) entry which is preliminary data.</text>
</comment>
<sequence>MKKVGYFEGTDSTLLATLAVEGIDTLPLGNGEDGYGKYIGHITKGDNISLVVGYLHKVVPLAEMGTKPSDILYSCTIHKIPVVLLAPKQLHEKAKRVLGDIAEKVKLVDPKDALEEIMNILK</sequence>
<dbReference type="EMBL" id="NOZQ01000023">
    <property type="protein sequence ID" value="OYD17342.1"/>
    <property type="molecule type" value="Genomic_DNA"/>
</dbReference>
<reference evidence="1 2" key="1">
    <citation type="submission" date="2017-07" db="EMBL/GenBank/DDBJ databases">
        <title>Recovery of genomes from metagenomes via a dereplication, aggregation, and scoring strategy.</title>
        <authorList>
            <person name="Sieber C.M."/>
            <person name="Probst A.J."/>
            <person name="Sharrar A."/>
            <person name="Thomas B.C."/>
            <person name="Hess M."/>
            <person name="Tringe S.G."/>
            <person name="Banfield J.F."/>
        </authorList>
    </citation>
    <scope>NUCLEOTIDE SEQUENCE [LARGE SCALE GENOMIC DNA]</scope>
    <source>
        <strain evidence="1">JGI_Cruoil_03_44_89</strain>
    </source>
</reference>
<gene>
    <name evidence="1" type="ORF">CH333_01145</name>
</gene>
<protein>
    <recommendedName>
        <fullName evidence="3">DRTGG domain-containing protein</fullName>
    </recommendedName>
</protein>
<evidence type="ECO:0008006" key="3">
    <source>
        <dbReference type="Google" id="ProtNLM"/>
    </source>
</evidence>
<evidence type="ECO:0000313" key="1">
    <source>
        <dbReference type="EMBL" id="OYD17342.1"/>
    </source>
</evidence>
<accession>A0A235BYP9</accession>
<dbReference type="AlphaFoldDB" id="A0A235BYP9"/>
<evidence type="ECO:0000313" key="2">
    <source>
        <dbReference type="Proteomes" id="UP000215215"/>
    </source>
</evidence>
<proteinExistence type="predicted"/>